<feature type="transmembrane region" description="Helical" evidence="1">
    <location>
        <begin position="24"/>
        <end position="57"/>
    </location>
</feature>
<comment type="caution">
    <text evidence="2">The sequence shown here is derived from an EMBL/GenBank/DDBJ whole genome shotgun (WGS) entry which is preliminary data.</text>
</comment>
<dbReference type="Proteomes" id="UP000823823">
    <property type="component" value="Unassembled WGS sequence"/>
</dbReference>
<dbReference type="AlphaFoldDB" id="A0A9D2LB49"/>
<keyword evidence="1" id="KW-1133">Transmembrane helix</keyword>
<reference evidence="2" key="2">
    <citation type="submission" date="2021-04" db="EMBL/GenBank/DDBJ databases">
        <authorList>
            <person name="Gilroy R."/>
        </authorList>
    </citation>
    <scope>NUCLEOTIDE SEQUENCE</scope>
    <source>
        <strain evidence="2">ChiHjej13B12-24818</strain>
    </source>
</reference>
<feature type="transmembrane region" description="Helical" evidence="1">
    <location>
        <begin position="116"/>
        <end position="143"/>
    </location>
</feature>
<sequence length="200" mass="20358">MQPSPRPPSAPPAHPVAPEISRGYGWLVLGGALVWAALVALVLIAFGSLLSSLVLAVGEVKTPTPDGERRAEIAGAVGLATGIGALVMLVLSLVLDLAAAVASIGRLDGRRGDRAVPIITLVSVTISLLLPLALAVAALGASLVELTQVTALLIWLLFMVVLVAAPLIRVGQGVAGVIRLITGEPARPTPPPAAHGRFGW</sequence>
<evidence type="ECO:0000313" key="3">
    <source>
        <dbReference type="Proteomes" id="UP000823823"/>
    </source>
</evidence>
<protein>
    <submittedName>
        <fullName evidence="2">Uncharacterized protein</fullName>
    </submittedName>
</protein>
<evidence type="ECO:0000256" key="1">
    <source>
        <dbReference type="SAM" id="Phobius"/>
    </source>
</evidence>
<keyword evidence="1" id="KW-0812">Transmembrane</keyword>
<reference evidence="2" key="1">
    <citation type="journal article" date="2021" name="PeerJ">
        <title>Extensive microbial diversity within the chicken gut microbiome revealed by metagenomics and culture.</title>
        <authorList>
            <person name="Gilroy R."/>
            <person name="Ravi A."/>
            <person name="Getino M."/>
            <person name="Pursley I."/>
            <person name="Horton D.L."/>
            <person name="Alikhan N.F."/>
            <person name="Baker D."/>
            <person name="Gharbi K."/>
            <person name="Hall N."/>
            <person name="Watson M."/>
            <person name="Adriaenssens E.M."/>
            <person name="Foster-Nyarko E."/>
            <person name="Jarju S."/>
            <person name="Secka A."/>
            <person name="Antonio M."/>
            <person name="Oren A."/>
            <person name="Chaudhuri R.R."/>
            <person name="La Ragione R."/>
            <person name="Hildebrand F."/>
            <person name="Pallen M.J."/>
        </authorList>
    </citation>
    <scope>NUCLEOTIDE SEQUENCE</scope>
    <source>
        <strain evidence="2">ChiHjej13B12-24818</strain>
    </source>
</reference>
<feature type="transmembrane region" description="Helical" evidence="1">
    <location>
        <begin position="149"/>
        <end position="170"/>
    </location>
</feature>
<keyword evidence="1" id="KW-0472">Membrane</keyword>
<evidence type="ECO:0000313" key="2">
    <source>
        <dbReference type="EMBL" id="HJB09387.1"/>
    </source>
</evidence>
<gene>
    <name evidence="2" type="ORF">H9786_02470</name>
</gene>
<proteinExistence type="predicted"/>
<accession>A0A9D2LB49</accession>
<dbReference type="EMBL" id="DWZH01000019">
    <property type="protein sequence ID" value="HJB09387.1"/>
    <property type="molecule type" value="Genomic_DNA"/>
</dbReference>
<feature type="transmembrane region" description="Helical" evidence="1">
    <location>
        <begin position="77"/>
        <end position="104"/>
    </location>
</feature>
<name>A0A9D2LB49_9MICO</name>
<organism evidence="2 3">
    <name type="scientific">Candidatus Brachybacterium merdavium</name>
    <dbReference type="NCBI Taxonomy" id="2838513"/>
    <lineage>
        <taxon>Bacteria</taxon>
        <taxon>Bacillati</taxon>
        <taxon>Actinomycetota</taxon>
        <taxon>Actinomycetes</taxon>
        <taxon>Micrococcales</taxon>
        <taxon>Dermabacteraceae</taxon>
        <taxon>Brachybacterium</taxon>
    </lineage>
</organism>